<dbReference type="KEGG" id="xyk:GT347_05275"/>
<dbReference type="PANTHER" id="PTHR30427:SF1">
    <property type="entry name" value="TRANSCRIPTIONAL ACTIVATOR PROTEIN LYSR"/>
    <property type="match status" value="1"/>
</dbReference>
<dbReference type="PROSITE" id="PS50931">
    <property type="entry name" value="HTH_LYSR"/>
    <property type="match status" value="1"/>
</dbReference>
<accession>A0A857J1I3</accession>
<evidence type="ECO:0000313" key="7">
    <source>
        <dbReference type="Proteomes" id="UP000464787"/>
    </source>
</evidence>
<dbReference type="GO" id="GO:0043565">
    <property type="term" value="F:sequence-specific DNA binding"/>
    <property type="evidence" value="ECO:0007669"/>
    <property type="project" value="TreeGrafter"/>
</dbReference>
<dbReference type="GO" id="GO:0009089">
    <property type="term" value="P:lysine biosynthetic process via diaminopimelate"/>
    <property type="evidence" value="ECO:0007669"/>
    <property type="project" value="TreeGrafter"/>
</dbReference>
<dbReference type="EMBL" id="CP047650">
    <property type="protein sequence ID" value="QHI97447.1"/>
    <property type="molecule type" value="Genomic_DNA"/>
</dbReference>
<proteinExistence type="inferred from homology"/>
<dbReference type="InterPro" id="IPR005119">
    <property type="entry name" value="LysR_subst-bd"/>
</dbReference>
<dbReference type="Gene3D" id="1.10.10.10">
    <property type="entry name" value="Winged helix-like DNA-binding domain superfamily/Winged helix DNA-binding domain"/>
    <property type="match status" value="1"/>
</dbReference>
<sequence>MRLRNIEIFHAVMRTGSVSGAAEWLHLSQSAASKALAQAEHALGLTLFERVRGRLIATREAEQLFGQTSLLFAQADTVQRMARNLRRTPGGHLRIGCLPSLGIGLMPGAIADFRQRCPGVSVDITTGNGVELAEQCLSLDIDIALVFEQPVSSRLRSTTIGAARAVHLEAGAPAAQGEAEAAVVLATLDRARWIGIGGSDPFAQRIREAWVATDATDDAPEPIAALETRTYAVACALAAQGLGFALVDEFTAAAMGSALRIRPVTPEVSVAVVALQEATAQRSEALVLFLEAVGGRLRQEPAAAAIPK</sequence>
<keyword evidence="7" id="KW-1185">Reference proteome</keyword>
<dbReference type="SUPFAM" id="SSF53850">
    <property type="entry name" value="Periplasmic binding protein-like II"/>
    <property type="match status" value="1"/>
</dbReference>
<evidence type="ECO:0000256" key="3">
    <source>
        <dbReference type="ARBA" id="ARBA00023125"/>
    </source>
</evidence>
<evidence type="ECO:0000256" key="1">
    <source>
        <dbReference type="ARBA" id="ARBA00009437"/>
    </source>
</evidence>
<dbReference type="InterPro" id="IPR036388">
    <property type="entry name" value="WH-like_DNA-bd_sf"/>
</dbReference>
<name>A0A857J1I3_9BURK</name>
<reference evidence="6 7" key="1">
    <citation type="submission" date="2020-01" db="EMBL/GenBank/DDBJ databases">
        <title>Genome sequencing of strain KACC 21265.</title>
        <authorList>
            <person name="Heo J."/>
            <person name="Kim S.-J."/>
            <person name="Kim J.-S."/>
            <person name="Hong S.-B."/>
            <person name="Kwon S.-W."/>
        </authorList>
    </citation>
    <scope>NUCLEOTIDE SEQUENCE [LARGE SCALE GENOMIC DNA]</scope>
    <source>
        <strain evidence="6 7">KACC 21265</strain>
    </source>
</reference>
<gene>
    <name evidence="6" type="ORF">GT347_05275</name>
</gene>
<dbReference type="Pfam" id="PF03466">
    <property type="entry name" value="LysR_substrate"/>
    <property type="match status" value="1"/>
</dbReference>
<protein>
    <submittedName>
        <fullName evidence="6">LysR family transcriptional regulator</fullName>
    </submittedName>
</protein>
<evidence type="ECO:0000256" key="4">
    <source>
        <dbReference type="ARBA" id="ARBA00023163"/>
    </source>
</evidence>
<dbReference type="RefSeq" id="WP_160550965.1">
    <property type="nucleotide sequence ID" value="NZ_CP047650.1"/>
</dbReference>
<dbReference type="InterPro" id="IPR000847">
    <property type="entry name" value="LysR_HTH_N"/>
</dbReference>
<dbReference type="SUPFAM" id="SSF46785">
    <property type="entry name" value="Winged helix' DNA-binding domain"/>
    <property type="match status" value="1"/>
</dbReference>
<feature type="domain" description="HTH lysR-type" evidence="5">
    <location>
        <begin position="1"/>
        <end position="58"/>
    </location>
</feature>
<keyword evidence="2" id="KW-0805">Transcription regulation</keyword>
<keyword evidence="3" id="KW-0238">DNA-binding</keyword>
<dbReference type="Pfam" id="PF00126">
    <property type="entry name" value="HTH_1"/>
    <property type="match status" value="1"/>
</dbReference>
<organism evidence="6 7">
    <name type="scientific">Xylophilus rhododendri</name>
    <dbReference type="NCBI Taxonomy" id="2697032"/>
    <lineage>
        <taxon>Bacteria</taxon>
        <taxon>Pseudomonadati</taxon>
        <taxon>Pseudomonadota</taxon>
        <taxon>Betaproteobacteria</taxon>
        <taxon>Burkholderiales</taxon>
        <taxon>Xylophilus</taxon>
    </lineage>
</organism>
<dbReference type="InterPro" id="IPR036390">
    <property type="entry name" value="WH_DNA-bd_sf"/>
</dbReference>
<evidence type="ECO:0000256" key="2">
    <source>
        <dbReference type="ARBA" id="ARBA00023015"/>
    </source>
</evidence>
<evidence type="ECO:0000313" key="6">
    <source>
        <dbReference type="EMBL" id="QHI97447.1"/>
    </source>
</evidence>
<keyword evidence="4" id="KW-0804">Transcription</keyword>
<dbReference type="Gene3D" id="3.40.190.10">
    <property type="entry name" value="Periplasmic binding protein-like II"/>
    <property type="match status" value="2"/>
</dbReference>
<dbReference type="AlphaFoldDB" id="A0A857J1I3"/>
<dbReference type="GO" id="GO:0003700">
    <property type="term" value="F:DNA-binding transcription factor activity"/>
    <property type="evidence" value="ECO:0007669"/>
    <property type="project" value="InterPro"/>
</dbReference>
<evidence type="ECO:0000259" key="5">
    <source>
        <dbReference type="PROSITE" id="PS50931"/>
    </source>
</evidence>
<comment type="similarity">
    <text evidence="1">Belongs to the LysR transcriptional regulatory family.</text>
</comment>
<dbReference type="GO" id="GO:0010628">
    <property type="term" value="P:positive regulation of gene expression"/>
    <property type="evidence" value="ECO:0007669"/>
    <property type="project" value="TreeGrafter"/>
</dbReference>
<dbReference type="PANTHER" id="PTHR30427">
    <property type="entry name" value="TRANSCRIPTIONAL ACTIVATOR PROTEIN LYSR"/>
    <property type="match status" value="1"/>
</dbReference>
<dbReference type="Proteomes" id="UP000464787">
    <property type="component" value="Chromosome"/>
</dbReference>